<dbReference type="Pfam" id="PF24598">
    <property type="entry name" value="DOP1_C"/>
    <property type="match status" value="1"/>
</dbReference>
<evidence type="ECO:0000313" key="13">
    <source>
        <dbReference type="Proteomes" id="UP000265080"/>
    </source>
</evidence>
<dbReference type="InterPro" id="IPR040314">
    <property type="entry name" value="DOP1"/>
</dbReference>
<dbReference type="InterPro" id="IPR056457">
    <property type="entry name" value="DOP1_C"/>
</dbReference>
<feature type="compositionally biased region" description="Polar residues" evidence="7">
    <location>
        <begin position="545"/>
        <end position="559"/>
    </location>
</feature>
<feature type="region of interest" description="Disordered" evidence="7">
    <location>
        <begin position="1119"/>
        <end position="1161"/>
    </location>
</feature>
<reference evidence="12" key="3">
    <citation type="submission" date="2025-09" db="UniProtKB">
        <authorList>
            <consortium name="Ensembl"/>
        </authorList>
    </citation>
    <scope>IDENTIFICATION</scope>
</reference>
<dbReference type="InterPro" id="IPR056459">
    <property type="entry name" value="TPR_DOP1"/>
</dbReference>
<feature type="compositionally biased region" description="Low complexity" evidence="7">
    <location>
        <begin position="1132"/>
        <end position="1143"/>
    </location>
</feature>
<dbReference type="OMA" id="LHHGCNF"/>
<evidence type="ECO:0000256" key="2">
    <source>
        <dbReference type="ARBA" id="ARBA00022448"/>
    </source>
</evidence>
<dbReference type="Pfam" id="PF24601">
    <property type="entry name" value="TPR_DOP1"/>
    <property type="match status" value="1"/>
</dbReference>
<comment type="subcellular location">
    <subcellularLocation>
        <location evidence="1">Golgi apparatus membrane</location>
        <topology evidence="1">Peripheral membrane protein</topology>
    </subcellularLocation>
</comment>
<keyword evidence="2" id="KW-0813">Transport</keyword>
<feature type="compositionally biased region" description="Low complexity" evidence="7">
    <location>
        <begin position="1046"/>
        <end position="1066"/>
    </location>
</feature>
<evidence type="ECO:0000256" key="5">
    <source>
        <dbReference type="ARBA" id="ARBA00023136"/>
    </source>
</evidence>
<dbReference type="GO" id="GO:0005829">
    <property type="term" value="C:cytosol"/>
    <property type="evidence" value="ECO:0007669"/>
    <property type="project" value="GOC"/>
</dbReference>
<dbReference type="GO" id="GO:0015031">
    <property type="term" value="P:protein transport"/>
    <property type="evidence" value="ECO:0007669"/>
    <property type="project" value="UniProtKB-KW"/>
</dbReference>
<dbReference type="PANTHER" id="PTHR14042">
    <property type="entry name" value="DOPEY-RELATED"/>
    <property type="match status" value="1"/>
</dbReference>
<feature type="region of interest" description="Disordered" evidence="7">
    <location>
        <begin position="2365"/>
        <end position="2384"/>
    </location>
</feature>
<feature type="compositionally biased region" description="Polar residues" evidence="7">
    <location>
        <begin position="1191"/>
        <end position="1207"/>
    </location>
</feature>
<feature type="domain" description="DOP1-like middle TPR" evidence="9">
    <location>
        <begin position="319"/>
        <end position="530"/>
    </location>
</feature>
<dbReference type="GeneTree" id="ENSGT00390000016421"/>
<feature type="region of interest" description="Disordered" evidence="7">
    <location>
        <begin position="1185"/>
        <end position="1269"/>
    </location>
</feature>
<evidence type="ECO:0000313" key="12">
    <source>
        <dbReference type="Ensembl" id="ENSAPEP00000028892.1"/>
    </source>
</evidence>
<evidence type="ECO:0000259" key="11">
    <source>
        <dbReference type="Pfam" id="PF24601"/>
    </source>
</evidence>
<dbReference type="GO" id="GO:0006895">
    <property type="term" value="P:Golgi to endosome transport"/>
    <property type="evidence" value="ECO:0007669"/>
    <property type="project" value="InterPro"/>
</dbReference>
<evidence type="ECO:0000256" key="1">
    <source>
        <dbReference type="ARBA" id="ARBA00004395"/>
    </source>
</evidence>
<evidence type="ECO:0000259" key="10">
    <source>
        <dbReference type="Pfam" id="PF24598"/>
    </source>
</evidence>
<keyword evidence="5" id="KW-0472">Membrane</keyword>
<protein>
    <submittedName>
        <fullName evidence="12">DOP1 leucine zipper like protein A</fullName>
    </submittedName>
</protein>
<reference evidence="12 13" key="1">
    <citation type="submission" date="2018-03" db="EMBL/GenBank/DDBJ databases">
        <title>Finding Nemo's genes: A chromosome-scale reference assembly of the genome of the orange clownfish Amphiprion percula.</title>
        <authorList>
            <person name="Lehmann R."/>
        </authorList>
    </citation>
    <scope>NUCLEOTIDE SEQUENCE</scope>
</reference>
<proteinExistence type="inferred from homology"/>
<reference evidence="12" key="2">
    <citation type="submission" date="2025-08" db="UniProtKB">
        <authorList>
            <consortium name="Ensembl"/>
        </authorList>
    </citation>
    <scope>IDENTIFICATION</scope>
</reference>
<feature type="domain" description="DOP1-like TPR" evidence="11">
    <location>
        <begin position="1321"/>
        <end position="1697"/>
    </location>
</feature>
<organism evidence="12 13">
    <name type="scientific">Amphiprion percula</name>
    <name type="common">Orange clownfish</name>
    <name type="synonym">Lutjanus percula</name>
    <dbReference type="NCBI Taxonomy" id="161767"/>
    <lineage>
        <taxon>Eukaryota</taxon>
        <taxon>Metazoa</taxon>
        <taxon>Chordata</taxon>
        <taxon>Craniata</taxon>
        <taxon>Vertebrata</taxon>
        <taxon>Euteleostomi</taxon>
        <taxon>Actinopterygii</taxon>
        <taxon>Neopterygii</taxon>
        <taxon>Teleostei</taxon>
        <taxon>Neoteleostei</taxon>
        <taxon>Acanthomorphata</taxon>
        <taxon>Ovalentaria</taxon>
        <taxon>Pomacentridae</taxon>
        <taxon>Amphiprion</taxon>
    </lineage>
</organism>
<evidence type="ECO:0000256" key="3">
    <source>
        <dbReference type="ARBA" id="ARBA00022927"/>
    </source>
</evidence>
<dbReference type="Ensembl" id="ENSAPET00000029654.1">
    <property type="protein sequence ID" value="ENSAPEP00000028892.1"/>
    <property type="gene ID" value="ENSAPEG00000020410.1"/>
</dbReference>
<feature type="region of interest" description="Disordered" evidence="7">
    <location>
        <begin position="537"/>
        <end position="637"/>
    </location>
</feature>
<evidence type="ECO:0000256" key="6">
    <source>
        <dbReference type="ARBA" id="ARBA00046326"/>
    </source>
</evidence>
<feature type="domain" description="DOP1 N-terminal" evidence="8">
    <location>
        <begin position="11"/>
        <end position="295"/>
    </location>
</feature>
<feature type="compositionally biased region" description="Basic and acidic residues" evidence="7">
    <location>
        <begin position="560"/>
        <end position="571"/>
    </location>
</feature>
<feature type="compositionally biased region" description="Polar residues" evidence="7">
    <location>
        <begin position="592"/>
        <end position="601"/>
    </location>
</feature>
<evidence type="ECO:0000259" key="9">
    <source>
        <dbReference type="Pfam" id="PF24597"/>
    </source>
</evidence>
<dbReference type="GO" id="GO:0005802">
    <property type="term" value="C:trans-Golgi network"/>
    <property type="evidence" value="ECO:0007669"/>
    <property type="project" value="TreeGrafter"/>
</dbReference>
<evidence type="ECO:0000256" key="7">
    <source>
        <dbReference type="SAM" id="MobiDB-lite"/>
    </source>
</evidence>
<dbReference type="InterPro" id="IPR056458">
    <property type="entry name" value="TPR_DOP1_M"/>
</dbReference>
<feature type="region of interest" description="Disordered" evidence="7">
    <location>
        <begin position="1297"/>
        <end position="1316"/>
    </location>
</feature>
<accession>A0A3P8U0S8</accession>
<keyword evidence="13" id="KW-1185">Reference proteome</keyword>
<feature type="compositionally biased region" description="Polar residues" evidence="7">
    <location>
        <begin position="1074"/>
        <end position="1086"/>
    </location>
</feature>
<evidence type="ECO:0000259" key="8">
    <source>
        <dbReference type="Pfam" id="PF04118"/>
    </source>
</evidence>
<dbReference type="Proteomes" id="UP000265080">
    <property type="component" value="Chromosome 7"/>
</dbReference>
<feature type="domain" description="DOP1-like C-terminal" evidence="10">
    <location>
        <begin position="1864"/>
        <end position="2355"/>
    </location>
</feature>
<dbReference type="Pfam" id="PF24597">
    <property type="entry name" value="TPR_DOP1_M"/>
    <property type="match status" value="1"/>
</dbReference>
<comment type="similarity">
    <text evidence="6">Belongs to the DOP1 family.</text>
</comment>
<keyword evidence="3" id="KW-0653">Protein transport</keyword>
<dbReference type="GO" id="GO:0005768">
    <property type="term" value="C:endosome"/>
    <property type="evidence" value="ECO:0007669"/>
    <property type="project" value="TreeGrafter"/>
</dbReference>
<dbReference type="InterPro" id="IPR007249">
    <property type="entry name" value="DOP1_N"/>
</dbReference>
<feature type="region of interest" description="Disordered" evidence="7">
    <location>
        <begin position="1039"/>
        <end position="1094"/>
    </location>
</feature>
<dbReference type="PANTHER" id="PTHR14042:SF22">
    <property type="entry name" value="PROTEIN DOPEY-1"/>
    <property type="match status" value="1"/>
</dbReference>
<dbReference type="Pfam" id="PF04118">
    <property type="entry name" value="Dopey_N"/>
    <property type="match status" value="1"/>
</dbReference>
<keyword evidence="4" id="KW-0333">Golgi apparatus</keyword>
<name>A0A3P8U0S8_AMPPE</name>
<evidence type="ECO:0000256" key="4">
    <source>
        <dbReference type="ARBA" id="ARBA00023034"/>
    </source>
</evidence>
<dbReference type="GO" id="GO:0000139">
    <property type="term" value="C:Golgi membrane"/>
    <property type="evidence" value="ECO:0007669"/>
    <property type="project" value="UniProtKB-SubCell"/>
</dbReference>
<sequence length="2417" mass="269886">MNAEEVELLSDSKYRNYVAAVDKALKNFEYSSEWADLISALGKLNKVLQNNAKYQVVPKKLTIGKRLAQCLHPALPSGVHRKALETYEIIFKIIGPKRLAKDLFLYSSGLFPLLSNAAMSVKPVLLGLYETYYLPLGKTLKPGLQGLLTGVLPGLEEGSEYHDRTNTLLEKVAAAVEQSAFYSALWGSILTSPAVRLPGVSFVLLHLNRKLSMEDQLYVMGSDIELMVEAVSTSVQDSSVLVQRSTLDLILFCFPFHMSQATRPDMIRILSAALHVVLRRDMSLNRRLYAWLLGFDNNGVIIGPRSTRQSNPEEHASHYFNTFSKDMLVQAMVGILQGKARGGEEESILMHDLKPFRILISLLDKPELGPAILEDVLIEVFRTLHTQCRTELDLQNQNPFSKDHTHLSSKLRENKKTAELIKTANLLFNSFEPYYMWDYIARWFEECCSTRPSCHAGSLDPPELSLVEFCQLVDFLLDIVSLETYIEIQTEHLPQLLLRMVAALTCHLQALGLGELTHCLRLCSKILSKVQPPLVSPLALPSGPQPQGLSNSTGNPSNSIKDKSRDTEDKRVRKMVINLPGSGEVFEDGENPPSSRSSESGFTDFVQYQGDGSEETERTPHPHPALKTGRRSSGQCQAKPLDKPVMQCCLEHFQQFLSRLITLYIIPGKVDKAESQRGEIMQLGPPVLEGSQHCDHVESYPGSVMVQRECVAAFTAACQLFLECSSFPVYIAEGNLKSSPTQEEQFVWLQTLMDACCLASDFSLQGVAISLLMDLVGLTQSVAMVTAESVASGGGSESTQPMSPSQGRVAVVIRPPLTQGILKHIADRTDFFKNVALILWDQLNEGTPQHHQRSVELFYQLHNLVPSSSICEDVISQQLMHRDKRIRLEAHVKFSVLWHLTRDLNITKSSPFSRTFDRSLFIMLDSLSYWDPCTSAVGRAWLNQVLQRHDIARVLEPLLLLLLHPKTHRVSIQRVQAQRHWFFSILLIMMGTLCVDNILCIGVDTLIIGDMEPFCLTVNPLSDSLSILSLSSENLQLAGECQPADQQGEAQSSESSGSHSSTVENGSFEEPEGVNSTGNSSDRQPGSSDDLSEDSLEEVVSCVIKELIDRVLNLVDEGSLEISPPPENWPQTDSDSTSSDTSTGPRLDCGPPHGTNRPTLPEMLAGGTLEFLSVTPADFLAEEQHKEGITRHSSSPSIVTLPDSSDPATPDHNLQVDDPQARKRSHSSTQLSLKGKIMERLADKSPGTKPKIKKTKRKEEERLRKAANQADKLRPPSIFFGDSLDLENWYSCGEGEVSEIESDTGSPRRRSSSAPPRFNIHPLYQHVLLYLQLYDSSRTLHALSAIAAMLRAAPSGFVSAISTTSINNTYTPQLSLLQNLLARHRVSVMGKDFYCPIPQDSHSHSFRSAMYLEIIISLCLYFLRSYYSAHLSAGSQDLAGNRAMQLTSVEVLTLLFSELAKVTGGSAKGFASFISDVLSKCKVQKVVLHCLLSSIFSAQKWHEQRVAGVNVNTVEEGLSEDSVINLSEDQIDSCSAVQSQLLRLLQSLVVLEHRVLVPADEGGEGGPVGSGAGVEHVNPQQPMTSLQYLHGQPITAQGMFLCAVIRALHQHHACKMHPQWIGLITATLPYMGRVLRRVVASVTLQLCRNLDHLLQQYRYETGISDTRPQWLALCIPPDLILTVLEGVTAIIHYCLLDPTSQYHQLQVSVDQKHLAEARSGILSILHTIMSSVTLLWSVLHQADSSEKPAAASAASTSNINLGSTKNLRQQILELLGPISMNHGAHFMAAIAYVWNERKQVKTPVRNKVIPIASEEQLLLVELVRSVSAMRTETVMQTVKEVLKQPPAIARDKKHLSLEVCMLQFFYAYVQRIPVSSLVDSWPSLLALLKDSVQLGLPAPGQFLILGVLNEFILKNPNLESKKDQRELQDVTHKVVEAIGTIAGSSLEQTTWLRRNLEVKASPQIVVDGTNLEADVEGGLLAHIYCLNLISTLEKVLAHLLDMVFYSDEKEKVIPLLVNIMHYVVPYLRNHSAHNAPSYRACIQLLSSLSGYQYTRRAWKKEAFDLFMDHTFFQMDSSCVSHWRAIIDHLMTHDKTTFRDLMTRVAVAQSSSLSLFTNRDAELEQRAMLLKRLAFTIYSSEVDQYQKYLPDIQERLVESLRLPQVPILHAQVFLFFRVLLLRMSPQHLTSLWPTMITELVQVFLLMEQELTADEDISRTSGPSVAGLETTYSGGNGFSTSYNSQRWLNLYLSACKLLDLALALPPESLPQFQMYRWAFIPEASDDSGLEVRRQGTHQREFKPYVVRLVKLLRKRAKKNPEEDCSTRTLSWEPGHLMLTLYVIRSMEQLLPFFNLLSQVFNSKASSRSGPAYTHNHTDSSFPGHKEGHKLESQKVFWSRARQNIEEMVEKDFLEGLIKT</sequence>